<proteinExistence type="predicted"/>
<gene>
    <name evidence="2" type="ORF">PENTCL1PPCAC_12001</name>
</gene>
<feature type="region of interest" description="Disordered" evidence="1">
    <location>
        <begin position="125"/>
        <end position="201"/>
    </location>
</feature>
<dbReference type="AlphaFoldDB" id="A0AAV5TDT8"/>
<feature type="non-terminal residue" evidence="2">
    <location>
        <position position="411"/>
    </location>
</feature>
<evidence type="ECO:0000313" key="2">
    <source>
        <dbReference type="EMBL" id="GMS89826.1"/>
    </source>
</evidence>
<name>A0AAV5TDT8_9BILA</name>
<dbReference type="EMBL" id="BTSX01000003">
    <property type="protein sequence ID" value="GMS89826.1"/>
    <property type="molecule type" value="Genomic_DNA"/>
</dbReference>
<comment type="caution">
    <text evidence="2">The sequence shown here is derived from an EMBL/GenBank/DDBJ whole genome shotgun (WGS) entry which is preliminary data.</text>
</comment>
<sequence>MAGEHKTGQLKLWSTPSLQWSLAAGHTAQIATSPGVIYLCPKGQVPLSILTSSVTGANRGTTSDGFELILNLTISTGDWNTVEGKLRIAVETEKELTELLQVLKHAGGHAAAVSHYITTTMTCYQQREEEQPQQEENEQQMQHRRPVRLGGMPAGRENGGNEGVVVEEEDQPSSSEQRTEKRRIENGAGTQNDSSKRRKNIILTKTIVEGSEINLNAPTRPLQPSFSGATTPGYLAAAAAAGVFLPPPPLAMDLSRASSASPQVAATAASTPRPTADNSVINPAAAAAAFAALQPASSSAAAAATPTMDMAAVFAASMPALTRATSSSTLQQPPLSPSPMLQQLQSFGGSLLHPSGAASPAVSSNWLQTFMGFSPTPTPTPDPLALNGSGGTVWTPPTVQPQQHQQQLQMQ</sequence>
<feature type="compositionally biased region" description="Low complexity" evidence="1">
    <location>
        <begin position="400"/>
        <end position="411"/>
    </location>
</feature>
<accession>A0AAV5TDT8</accession>
<protein>
    <submittedName>
        <fullName evidence="2">Uncharacterized protein</fullName>
    </submittedName>
</protein>
<keyword evidence="3" id="KW-1185">Reference proteome</keyword>
<dbReference type="Proteomes" id="UP001432027">
    <property type="component" value="Unassembled WGS sequence"/>
</dbReference>
<organism evidence="2 3">
    <name type="scientific">Pristionchus entomophagus</name>
    <dbReference type="NCBI Taxonomy" id="358040"/>
    <lineage>
        <taxon>Eukaryota</taxon>
        <taxon>Metazoa</taxon>
        <taxon>Ecdysozoa</taxon>
        <taxon>Nematoda</taxon>
        <taxon>Chromadorea</taxon>
        <taxon>Rhabditida</taxon>
        <taxon>Rhabditina</taxon>
        <taxon>Diplogasteromorpha</taxon>
        <taxon>Diplogasteroidea</taxon>
        <taxon>Neodiplogasteridae</taxon>
        <taxon>Pristionchus</taxon>
    </lineage>
</organism>
<evidence type="ECO:0000256" key="1">
    <source>
        <dbReference type="SAM" id="MobiDB-lite"/>
    </source>
</evidence>
<reference evidence="2" key="1">
    <citation type="submission" date="2023-10" db="EMBL/GenBank/DDBJ databases">
        <title>Genome assembly of Pristionchus species.</title>
        <authorList>
            <person name="Yoshida K."/>
            <person name="Sommer R.J."/>
        </authorList>
    </citation>
    <scope>NUCLEOTIDE SEQUENCE</scope>
    <source>
        <strain evidence="2">RS0144</strain>
    </source>
</reference>
<evidence type="ECO:0000313" key="3">
    <source>
        <dbReference type="Proteomes" id="UP001432027"/>
    </source>
</evidence>
<feature type="region of interest" description="Disordered" evidence="1">
    <location>
        <begin position="373"/>
        <end position="411"/>
    </location>
</feature>